<evidence type="ECO:0000259" key="10">
    <source>
        <dbReference type="Pfam" id="PF22456"/>
    </source>
</evidence>
<protein>
    <recommendedName>
        <fullName evidence="13">Insulin-degrading enzyme</fullName>
    </recommendedName>
</protein>
<dbReference type="InterPro" id="IPR054734">
    <property type="entry name" value="PqqF-like_C_4"/>
</dbReference>
<evidence type="ECO:0000259" key="7">
    <source>
        <dbReference type="Pfam" id="PF00675"/>
    </source>
</evidence>
<evidence type="ECO:0000256" key="4">
    <source>
        <dbReference type="ARBA" id="ARBA00022801"/>
    </source>
</evidence>
<dbReference type="AlphaFoldDB" id="A0AAW1P5E1"/>
<comment type="caution">
    <text evidence="11">The sequence shown here is derived from an EMBL/GenBank/DDBJ whole genome shotgun (WGS) entry which is preliminary data.</text>
</comment>
<dbReference type="InterPro" id="IPR011765">
    <property type="entry name" value="Pept_M16_N"/>
</dbReference>
<name>A0AAW1P5E1_9CHLO</name>
<feature type="domain" description="Coenzyme PQQ synthesis protein F-like C-terminal lobe" evidence="10">
    <location>
        <begin position="775"/>
        <end position="874"/>
    </location>
</feature>
<dbReference type="InterPro" id="IPR050626">
    <property type="entry name" value="Peptidase_M16"/>
</dbReference>
<evidence type="ECO:0000313" key="11">
    <source>
        <dbReference type="EMBL" id="KAK9803974.1"/>
    </source>
</evidence>
<comment type="similarity">
    <text evidence="1">Belongs to the peptidase M16 family.</text>
</comment>
<dbReference type="Pfam" id="PF00675">
    <property type="entry name" value="Peptidase_M16"/>
    <property type="match status" value="1"/>
</dbReference>
<dbReference type="PANTHER" id="PTHR43690:SF18">
    <property type="entry name" value="INSULIN-DEGRADING ENZYME-RELATED"/>
    <property type="match status" value="1"/>
</dbReference>
<dbReference type="GO" id="GO:0046872">
    <property type="term" value="F:metal ion binding"/>
    <property type="evidence" value="ECO:0007669"/>
    <property type="project" value="UniProtKB-KW"/>
</dbReference>
<dbReference type="FunFam" id="3.30.830.10:FF:000003">
    <property type="entry name" value="Insulin-degrading enzyme"/>
    <property type="match status" value="1"/>
</dbReference>
<dbReference type="GO" id="GO:0051603">
    <property type="term" value="P:proteolysis involved in protein catabolic process"/>
    <property type="evidence" value="ECO:0007669"/>
    <property type="project" value="TreeGrafter"/>
</dbReference>
<evidence type="ECO:0000256" key="5">
    <source>
        <dbReference type="ARBA" id="ARBA00022833"/>
    </source>
</evidence>
<proteinExistence type="inferred from homology"/>
<keyword evidence="6" id="KW-0482">Metalloprotease</keyword>
<feature type="domain" description="Peptidase M16 middle/third" evidence="9">
    <location>
        <begin position="384"/>
        <end position="663"/>
    </location>
</feature>
<reference evidence="11 12" key="1">
    <citation type="journal article" date="2024" name="Nat. Commun.">
        <title>Phylogenomics reveals the evolutionary origins of lichenization in chlorophyte algae.</title>
        <authorList>
            <person name="Puginier C."/>
            <person name="Libourel C."/>
            <person name="Otte J."/>
            <person name="Skaloud P."/>
            <person name="Haon M."/>
            <person name="Grisel S."/>
            <person name="Petersen M."/>
            <person name="Berrin J.G."/>
            <person name="Delaux P.M."/>
            <person name="Dal Grande F."/>
            <person name="Keller J."/>
        </authorList>
    </citation>
    <scope>NUCLEOTIDE SEQUENCE [LARGE SCALE GENOMIC DNA]</scope>
    <source>
        <strain evidence="11 12">SAG 2043</strain>
    </source>
</reference>
<dbReference type="Proteomes" id="UP001489004">
    <property type="component" value="Unassembled WGS sequence"/>
</dbReference>
<dbReference type="InterPro" id="IPR011249">
    <property type="entry name" value="Metalloenz_LuxS/M16"/>
</dbReference>
<dbReference type="SUPFAM" id="SSF63411">
    <property type="entry name" value="LuxS/MPP-like metallohydrolase"/>
    <property type="match status" value="4"/>
</dbReference>
<dbReference type="Pfam" id="PF05193">
    <property type="entry name" value="Peptidase_M16_C"/>
    <property type="match status" value="1"/>
</dbReference>
<feature type="domain" description="Peptidase M16 C-terminal" evidence="8">
    <location>
        <begin position="198"/>
        <end position="368"/>
    </location>
</feature>
<dbReference type="Gene3D" id="3.30.830.10">
    <property type="entry name" value="Metalloenzyme, LuxS/M16 peptidase-like"/>
    <property type="match status" value="4"/>
</dbReference>
<sequence>MVGSLSQQAGEPQVVKPTIDQLEYRVVTFDNGLQALLISDAETDKAAAAVDVRIGALSDPAELPGLAHFTEHMLFYASEKYPKEDEYSRFVSEHGGSTNAYTAGEDTNYHFDVNWDHLEPTLDRFAQFFISPLISVDGVEREVKAVDSEHGKNVNSDPWRQMQLWKHTSNPKHPFCSFSTGNIDTLMHTPKSKGINVREAVCEFHRQHYSANVMKLTVYGRESLDDLQALVQDKFAAVVDKQIMAPSFPEDVITEAQMGKLLKVVPQKDGHTLELQWSVPSEQQNYRAAPCSYLSHLLGHEGEGSVFALLKKQGWATGLSAGEGGSSFSTRSFFMVKVELTDEGHQHVKEIGATVFAYLDILNQPDGVAKHHYDENRALAQLRFNFADKSNPYDYASHLAASMHTYPPQDLLLALHNVPFEFDPAAIRAVLAELTPQQARVMWASKTFQGQTTEVEPWYETQYTLSAIPEDWLAEWSSPRAHPQLHLPAPNPFIPTNFDLIEVGEGASKQPGVISETPLVRLWHRPNTTFRMPKAVIYLAFTLPEAYATPEYAVLTRIFVKLLADYLNEISYPAELAGLHYGTSNTTSGFLLWVSGYNHKIMPWLQTVLERVASFAVQANRFEIQKSKAAKEYANMKYEQPYQHALYITSVLLEARRWHVREYEAVIGDLQPADLTDFFARVFKRCFVEGYSTGNLAEPEVLQMGRSVETLLQEKLQARPLFPSQHVEARAIKLPQGQASLLSEPVPNPENENSAIVVTYQVGLNQALSNVLAELLVQCAKRDAFHTLRTVEQLGYMVFLSAWWNLSVRSVVFIIQSTAYGAEHLESRVASFVEQYCQTLAEMDDAAFHKQVEELAKDKLEKPKRLRQEAAREWKEIDEGMLMFDRREREVDALRQLTKADLVDFYKAFVVEAATRRKLSVHVRGADPAEADVGNPDRDTLLAAQRDRRRPIQHQVQGV</sequence>
<evidence type="ECO:0000256" key="2">
    <source>
        <dbReference type="ARBA" id="ARBA00022670"/>
    </source>
</evidence>
<gene>
    <name evidence="11" type="ORF">WJX72_009535</name>
</gene>
<dbReference type="GO" id="GO:0004222">
    <property type="term" value="F:metalloendopeptidase activity"/>
    <property type="evidence" value="ECO:0007669"/>
    <property type="project" value="TreeGrafter"/>
</dbReference>
<keyword evidence="3" id="KW-0479">Metal-binding</keyword>
<evidence type="ECO:0008006" key="13">
    <source>
        <dbReference type="Google" id="ProtNLM"/>
    </source>
</evidence>
<feature type="domain" description="Peptidase M16 N-terminal" evidence="7">
    <location>
        <begin position="36"/>
        <end position="172"/>
    </location>
</feature>
<evidence type="ECO:0000256" key="1">
    <source>
        <dbReference type="ARBA" id="ARBA00007261"/>
    </source>
</evidence>
<organism evidence="11 12">
    <name type="scientific">[Myrmecia] bisecta</name>
    <dbReference type="NCBI Taxonomy" id="41462"/>
    <lineage>
        <taxon>Eukaryota</taxon>
        <taxon>Viridiplantae</taxon>
        <taxon>Chlorophyta</taxon>
        <taxon>core chlorophytes</taxon>
        <taxon>Trebouxiophyceae</taxon>
        <taxon>Trebouxiales</taxon>
        <taxon>Trebouxiaceae</taxon>
        <taxon>Myrmecia</taxon>
    </lineage>
</organism>
<evidence type="ECO:0000256" key="3">
    <source>
        <dbReference type="ARBA" id="ARBA00022723"/>
    </source>
</evidence>
<keyword evidence="4" id="KW-0378">Hydrolase</keyword>
<dbReference type="FunFam" id="3.30.830.10:FF:000004">
    <property type="entry name" value="Putative insulin-degrading enzyme"/>
    <property type="match status" value="1"/>
</dbReference>
<dbReference type="GO" id="GO:0043171">
    <property type="term" value="P:peptide catabolic process"/>
    <property type="evidence" value="ECO:0007669"/>
    <property type="project" value="TreeGrafter"/>
</dbReference>
<dbReference type="EMBL" id="JALJOR010000019">
    <property type="protein sequence ID" value="KAK9803974.1"/>
    <property type="molecule type" value="Genomic_DNA"/>
</dbReference>
<dbReference type="GO" id="GO:0005739">
    <property type="term" value="C:mitochondrion"/>
    <property type="evidence" value="ECO:0007669"/>
    <property type="project" value="TreeGrafter"/>
</dbReference>
<keyword evidence="12" id="KW-1185">Reference proteome</keyword>
<evidence type="ECO:0000313" key="12">
    <source>
        <dbReference type="Proteomes" id="UP001489004"/>
    </source>
</evidence>
<dbReference type="Pfam" id="PF16187">
    <property type="entry name" value="Peptidase_M16_M"/>
    <property type="match status" value="1"/>
</dbReference>
<dbReference type="InterPro" id="IPR032632">
    <property type="entry name" value="Peptidase_M16_M"/>
</dbReference>
<keyword evidence="2" id="KW-0645">Protease</keyword>
<dbReference type="FunFam" id="3.30.830.10:FF:000005">
    <property type="entry name" value="nardilysin isoform X1"/>
    <property type="match status" value="1"/>
</dbReference>
<keyword evidence="5" id="KW-0862">Zinc</keyword>
<dbReference type="GO" id="GO:0005829">
    <property type="term" value="C:cytosol"/>
    <property type="evidence" value="ECO:0007669"/>
    <property type="project" value="TreeGrafter"/>
</dbReference>
<evidence type="ECO:0000256" key="6">
    <source>
        <dbReference type="ARBA" id="ARBA00023049"/>
    </source>
</evidence>
<evidence type="ECO:0000259" key="9">
    <source>
        <dbReference type="Pfam" id="PF16187"/>
    </source>
</evidence>
<dbReference type="Pfam" id="PF22456">
    <property type="entry name" value="PqqF-like_C_4"/>
    <property type="match status" value="1"/>
</dbReference>
<evidence type="ECO:0000259" key="8">
    <source>
        <dbReference type="Pfam" id="PF05193"/>
    </source>
</evidence>
<dbReference type="InterPro" id="IPR007863">
    <property type="entry name" value="Peptidase_M16_C"/>
</dbReference>
<accession>A0AAW1P5E1</accession>
<dbReference type="PANTHER" id="PTHR43690">
    <property type="entry name" value="NARDILYSIN"/>
    <property type="match status" value="1"/>
</dbReference>